<dbReference type="AlphaFoldDB" id="A0A8H6F8E7"/>
<sequence>MQDTLDLRVPQLALLHLTEDMDIVRPEIHQPSTRLVVVERQPPSLLDLPFELRDDILRYLLVSNTEVRPYSADSVSVHPSILGTCKQIRDEGIGYLYKKNSFVMDEPINTMQFFSREFQGSRSLITNMTFDLGAALPLLDRRGHPSSSHTRQGWQDNYKNLRELALSILHWSMALENIPAGLSSVTVIQYDFLKHCLHIRLFDAAHTLYFCPGCAFTQFARDHPVEEFLPSALAGRIRFTQGPQGLISYIPDASPHVSDEEARMRRDELEEIVARRVSKIYNRP</sequence>
<comment type="caution">
    <text evidence="1">The sequence shown here is derived from an EMBL/GenBank/DDBJ whole genome shotgun (WGS) entry which is preliminary data.</text>
</comment>
<name>A0A8H6F8E7_9LECA</name>
<reference evidence="1 2" key="1">
    <citation type="journal article" date="2020" name="Genomics">
        <title>Complete, high-quality genomes from long-read metagenomic sequencing of two wolf lichen thalli reveals enigmatic genome architecture.</title>
        <authorList>
            <person name="McKenzie S.K."/>
            <person name="Walston R.F."/>
            <person name="Allen J.L."/>
        </authorList>
    </citation>
    <scope>NUCLEOTIDE SEQUENCE [LARGE SCALE GENOMIC DNA]</scope>
    <source>
        <strain evidence="1">WasteWater1</strain>
    </source>
</reference>
<dbReference type="RefSeq" id="XP_037148231.1">
    <property type="nucleotide sequence ID" value="XM_037296249.1"/>
</dbReference>
<evidence type="ECO:0000313" key="1">
    <source>
        <dbReference type="EMBL" id="KAF6218796.1"/>
    </source>
</evidence>
<evidence type="ECO:0000313" key="2">
    <source>
        <dbReference type="Proteomes" id="UP000593566"/>
    </source>
</evidence>
<keyword evidence="2" id="KW-1185">Reference proteome</keyword>
<organism evidence="1 2">
    <name type="scientific">Letharia lupina</name>
    <dbReference type="NCBI Taxonomy" id="560253"/>
    <lineage>
        <taxon>Eukaryota</taxon>
        <taxon>Fungi</taxon>
        <taxon>Dikarya</taxon>
        <taxon>Ascomycota</taxon>
        <taxon>Pezizomycotina</taxon>
        <taxon>Lecanoromycetes</taxon>
        <taxon>OSLEUM clade</taxon>
        <taxon>Lecanoromycetidae</taxon>
        <taxon>Lecanorales</taxon>
        <taxon>Lecanorineae</taxon>
        <taxon>Parmeliaceae</taxon>
        <taxon>Letharia</taxon>
    </lineage>
</organism>
<dbReference type="GeneID" id="59333745"/>
<dbReference type="EMBL" id="JACCJB010000021">
    <property type="protein sequence ID" value="KAF6218796.1"/>
    <property type="molecule type" value="Genomic_DNA"/>
</dbReference>
<protein>
    <submittedName>
        <fullName evidence="1">Uncharacterized protein</fullName>
    </submittedName>
</protein>
<accession>A0A8H6F8E7</accession>
<proteinExistence type="predicted"/>
<gene>
    <name evidence="1" type="ORF">HO133_005339</name>
</gene>
<dbReference type="PANTHER" id="PTHR42085:SF2">
    <property type="entry name" value="F-BOX DOMAIN-CONTAINING PROTEIN"/>
    <property type="match status" value="1"/>
</dbReference>
<dbReference type="PANTHER" id="PTHR42085">
    <property type="entry name" value="F-BOX DOMAIN-CONTAINING PROTEIN"/>
    <property type="match status" value="1"/>
</dbReference>
<dbReference type="InterPro" id="IPR038883">
    <property type="entry name" value="AN11006-like"/>
</dbReference>
<dbReference type="Proteomes" id="UP000593566">
    <property type="component" value="Unassembled WGS sequence"/>
</dbReference>